<dbReference type="GO" id="GO:0012505">
    <property type="term" value="C:endomembrane system"/>
    <property type="evidence" value="ECO:0007669"/>
    <property type="project" value="UniProtKB-SubCell"/>
</dbReference>
<evidence type="ECO:0000256" key="1">
    <source>
        <dbReference type="ARBA" id="ARBA00004308"/>
    </source>
</evidence>
<feature type="coiled-coil region" evidence="2">
    <location>
        <begin position="468"/>
        <end position="528"/>
    </location>
</feature>
<dbReference type="EMBL" id="MLYO01000021">
    <property type="protein sequence ID" value="OIK05416.1"/>
    <property type="molecule type" value="Genomic_DNA"/>
</dbReference>
<dbReference type="OrthoDB" id="9815577at2"/>
<dbReference type="PANTHER" id="PTHR13806:SF31">
    <property type="entry name" value="FLOTILLIN-LIKE PROTEIN 1-RELATED"/>
    <property type="match status" value="1"/>
</dbReference>
<feature type="coiled-coil region" evidence="2">
    <location>
        <begin position="308"/>
        <end position="393"/>
    </location>
</feature>
<dbReference type="GO" id="GO:0005886">
    <property type="term" value="C:plasma membrane"/>
    <property type="evidence" value="ECO:0007669"/>
    <property type="project" value="TreeGrafter"/>
</dbReference>
<protein>
    <recommendedName>
        <fullName evidence="5">Flotillin</fullName>
    </recommendedName>
</protein>
<dbReference type="Gene3D" id="3.30.479.30">
    <property type="entry name" value="Band 7 domain"/>
    <property type="match status" value="1"/>
</dbReference>
<feature type="coiled-coil region" evidence="2">
    <location>
        <begin position="219"/>
        <end position="246"/>
    </location>
</feature>
<organism evidence="3 4">
    <name type="scientific">Streptomyces monashensis</name>
    <dbReference type="NCBI Taxonomy" id="1678012"/>
    <lineage>
        <taxon>Bacteria</taxon>
        <taxon>Bacillati</taxon>
        <taxon>Actinomycetota</taxon>
        <taxon>Actinomycetes</taxon>
        <taxon>Kitasatosporales</taxon>
        <taxon>Streptomycetaceae</taxon>
        <taxon>Streptomyces</taxon>
    </lineage>
</organism>
<dbReference type="Proteomes" id="UP000179642">
    <property type="component" value="Unassembled WGS sequence"/>
</dbReference>
<evidence type="ECO:0000313" key="3">
    <source>
        <dbReference type="EMBL" id="OIK05416.1"/>
    </source>
</evidence>
<evidence type="ECO:0008006" key="5">
    <source>
        <dbReference type="Google" id="ProtNLM"/>
    </source>
</evidence>
<keyword evidence="2" id="KW-0175">Coiled coil</keyword>
<comment type="subcellular location">
    <subcellularLocation>
        <location evidence="1">Endomembrane system</location>
    </subcellularLocation>
</comment>
<evidence type="ECO:0000256" key="2">
    <source>
        <dbReference type="SAM" id="Coils"/>
    </source>
</evidence>
<proteinExistence type="predicted"/>
<dbReference type="SUPFAM" id="SSF117892">
    <property type="entry name" value="Band 7/SPFH domain"/>
    <property type="match status" value="1"/>
</dbReference>
<evidence type="ECO:0000313" key="4">
    <source>
        <dbReference type="Proteomes" id="UP000179642"/>
    </source>
</evidence>
<dbReference type="AlphaFoldDB" id="A0A1S2QIY5"/>
<dbReference type="InterPro" id="IPR036013">
    <property type="entry name" value="Band_7/SPFH_dom_sf"/>
</dbReference>
<sequence>MEALGVLAAVCLVVVVLAVFGFSRLYRKVDQSQALIVSKTRRVDVSFTGQVVLPILHKAEVMDISVKTIEISRAGRDGLICRDNIRADIRILFFVKVNKTVEDVIKVAQTVGTERASHQDTLQELFHAKFSEALKTVGKQLDFTDLYTKREELRYHVIELIGIDLNGYHLEDAAIDYLEQTPLTQLDPANVLDAQGIRKITELTAVEHVRTNEAQRTEQKEITRQNVDAREAILELERRQADAEIKQKREIETSRAREEAETARVVEEERLRAQGAFLRTEEQLGVQRENQAREIAVAAKNRERVIAVENERIEKDRLLEVIARERETQLTKISAEKEVEAEKREIAEVIRERVAVDRTVAEQEESIKKLRVVEEAERERQALVIAAEAEAQERLVKDIKAAEAAEQAATHRAGEELTLAEARLKTADLDARAKLRLAEGVQAEAAAEGLAAVQVRDKEAEVTVKAGRAEAEATEARLRAEAEGTQARALAEAEGARAKGLAEAEAARAAAEATSARLKAEAEGARARGLAEAQGAQAAAQATEARLRAEAEGVRAKGLAEAEGAKARALAEAAAIAEKLKAEAEGLTQKAAAMAALDDASRGHEEYRLRIQAEKEIRLAGLETQRHVAEAQASVLATGLENADIDIVGGDSVFFDRLVSSVALGKGVDGFVDNSRTAQALAGPWLDGSASFTDDLSRILGSVGTADVQNLTVSALLVKLMNGGGPQAADFQKLLDRAGELGLAETPLAALNGKSALN</sequence>
<dbReference type="PANTHER" id="PTHR13806">
    <property type="entry name" value="FLOTILLIN-RELATED"/>
    <property type="match status" value="1"/>
</dbReference>
<accession>A0A1S2QIY5</accession>
<feature type="coiled-coil region" evidence="2">
    <location>
        <begin position="559"/>
        <end position="597"/>
    </location>
</feature>
<comment type="caution">
    <text evidence="3">The sequence shown here is derived from an EMBL/GenBank/DDBJ whole genome shotgun (WGS) entry which is preliminary data.</text>
</comment>
<dbReference type="RefSeq" id="WP_071380907.1">
    <property type="nucleotide sequence ID" value="NZ_MLYO01000021.1"/>
</dbReference>
<name>A0A1S2QIY5_9ACTN</name>
<reference evidence="3 4" key="1">
    <citation type="submission" date="2016-10" db="EMBL/GenBank/DDBJ databases">
        <title>Genome sequence of Streptomyces sp. MUSC 1.</title>
        <authorList>
            <person name="Lee L.-H."/>
            <person name="Ser H.-L."/>
            <person name="Law J.W.-F."/>
        </authorList>
    </citation>
    <scope>NUCLEOTIDE SEQUENCE [LARGE SCALE GENOMIC DNA]</scope>
    <source>
        <strain evidence="3 4">MUSC 1</strain>
    </source>
</reference>
<gene>
    <name evidence="3" type="ORF">BIV23_12650</name>
</gene>
<keyword evidence="4" id="KW-1185">Reference proteome</keyword>
<dbReference type="InterPro" id="IPR027705">
    <property type="entry name" value="Flotillin_fam"/>
</dbReference>